<comment type="caution">
    <text evidence="1">The sequence shown here is derived from an EMBL/GenBank/DDBJ whole genome shotgun (WGS) entry which is preliminary data.</text>
</comment>
<protein>
    <submittedName>
        <fullName evidence="1">Uncharacterized protein</fullName>
    </submittedName>
</protein>
<evidence type="ECO:0000313" key="2">
    <source>
        <dbReference type="Proteomes" id="UP001151760"/>
    </source>
</evidence>
<dbReference type="Proteomes" id="UP001151760">
    <property type="component" value="Unassembled WGS sequence"/>
</dbReference>
<accession>A0ABQ5I830</accession>
<sequence>WCYGVEVGWCGAVVGGCRRGVGGACPRVSTQSKNLSYGNEIEQYFPNDNITLEVIVKENSPQSKRTIEVLSKHILQQLQMKTLMDAIEKRFGGNKESKKTQKTLLKQQYGNFNGSSSEGLDQTFDKLQNLISQLEI</sequence>
<feature type="non-terminal residue" evidence="1">
    <location>
        <position position="1"/>
    </location>
</feature>
<evidence type="ECO:0000313" key="1">
    <source>
        <dbReference type="EMBL" id="GJT96294.1"/>
    </source>
</evidence>
<reference evidence="1" key="2">
    <citation type="submission" date="2022-01" db="EMBL/GenBank/DDBJ databases">
        <authorList>
            <person name="Yamashiro T."/>
            <person name="Shiraishi A."/>
            <person name="Satake H."/>
            <person name="Nakayama K."/>
        </authorList>
    </citation>
    <scope>NUCLEOTIDE SEQUENCE</scope>
</reference>
<gene>
    <name evidence="1" type="ORF">Tco_1091812</name>
</gene>
<reference evidence="1" key="1">
    <citation type="journal article" date="2022" name="Int. J. Mol. Sci.">
        <title>Draft Genome of Tanacetum Coccineum: Genomic Comparison of Closely Related Tanacetum-Family Plants.</title>
        <authorList>
            <person name="Yamashiro T."/>
            <person name="Shiraishi A."/>
            <person name="Nakayama K."/>
            <person name="Satake H."/>
        </authorList>
    </citation>
    <scope>NUCLEOTIDE SEQUENCE</scope>
</reference>
<organism evidence="1 2">
    <name type="scientific">Tanacetum coccineum</name>
    <dbReference type="NCBI Taxonomy" id="301880"/>
    <lineage>
        <taxon>Eukaryota</taxon>
        <taxon>Viridiplantae</taxon>
        <taxon>Streptophyta</taxon>
        <taxon>Embryophyta</taxon>
        <taxon>Tracheophyta</taxon>
        <taxon>Spermatophyta</taxon>
        <taxon>Magnoliopsida</taxon>
        <taxon>eudicotyledons</taxon>
        <taxon>Gunneridae</taxon>
        <taxon>Pentapetalae</taxon>
        <taxon>asterids</taxon>
        <taxon>campanulids</taxon>
        <taxon>Asterales</taxon>
        <taxon>Asteraceae</taxon>
        <taxon>Asteroideae</taxon>
        <taxon>Anthemideae</taxon>
        <taxon>Anthemidinae</taxon>
        <taxon>Tanacetum</taxon>
    </lineage>
</organism>
<name>A0ABQ5I830_9ASTR</name>
<keyword evidence="2" id="KW-1185">Reference proteome</keyword>
<dbReference type="EMBL" id="BQNB010020468">
    <property type="protein sequence ID" value="GJT96294.1"/>
    <property type="molecule type" value="Genomic_DNA"/>
</dbReference>
<proteinExistence type="predicted"/>